<gene>
    <name evidence="1" type="ORF">MNBD_NITROSPINAE03-2029</name>
</gene>
<organism evidence="1">
    <name type="scientific">hydrothermal vent metagenome</name>
    <dbReference type="NCBI Taxonomy" id="652676"/>
    <lineage>
        <taxon>unclassified sequences</taxon>
        <taxon>metagenomes</taxon>
        <taxon>ecological metagenomes</taxon>
    </lineage>
</organism>
<name>A0A3B1C8P5_9ZZZZ</name>
<reference evidence="1" key="1">
    <citation type="submission" date="2018-06" db="EMBL/GenBank/DDBJ databases">
        <authorList>
            <person name="Zhirakovskaya E."/>
        </authorList>
    </citation>
    <scope>NUCLEOTIDE SEQUENCE</scope>
</reference>
<evidence type="ECO:0000313" key="1">
    <source>
        <dbReference type="EMBL" id="VAX15045.1"/>
    </source>
</evidence>
<dbReference type="EMBL" id="UOGB01000001">
    <property type="protein sequence ID" value="VAX15045.1"/>
    <property type="molecule type" value="Genomic_DNA"/>
</dbReference>
<proteinExistence type="predicted"/>
<accession>A0A3B1C8P5</accession>
<dbReference type="AlphaFoldDB" id="A0A3B1C8P5"/>
<protein>
    <submittedName>
        <fullName evidence="1">Uncharacterized protein</fullName>
    </submittedName>
</protein>
<sequence>MIKLIETRLIFALALALVLTADLAEARHLKLYTYDIPEVGVTQVTYTFDRITDPKAGYQTGSPTLHEVEIERTITEHWLQSFYVDYDYAPPTDGQTQISEVSSLKTEFNFTFSEKGRRFVDFRMNVELAKAMNNKITAYGETGMADTAEFRFIFEKNFDKFTIVLGPMLVKDIAGPGELSGWTYGYANAILIDISDRVGFGLEFYGSMGEARDLGFAVRQNHTIVPNFDIAVTRDLTLSLGAGFGLTNVTDNFTFRTAIQYVFGPGGS</sequence>